<accession>A0ABP0GA07</accession>
<gene>
    <name evidence="1" type="ORF">CVLEPA_LOCUS19550</name>
</gene>
<dbReference type="EMBL" id="CAWYQH010000104">
    <property type="protein sequence ID" value="CAK8687479.1"/>
    <property type="molecule type" value="Genomic_DNA"/>
</dbReference>
<protein>
    <submittedName>
        <fullName evidence="1">Uncharacterized protein</fullName>
    </submittedName>
</protein>
<reference evidence="1 2" key="1">
    <citation type="submission" date="2024-02" db="EMBL/GenBank/DDBJ databases">
        <authorList>
            <person name="Daric V."/>
            <person name="Darras S."/>
        </authorList>
    </citation>
    <scope>NUCLEOTIDE SEQUENCE [LARGE SCALE GENOMIC DNA]</scope>
</reference>
<sequence length="151" mass="16414">MRLRHTTGFFFRMRSAQAYSATNCSHLFPSSSGVFRSSWPMGGCKTRQSKRICSAVCDSAPQMHDDDVLRPQRCMHSPKRPTPVLRRFSVVQAFRGRSAPAGVVVEGSTLNWGGGGGGTSFQSSHHAVLMLKPAATSAAACLLKGRRETSR</sequence>
<evidence type="ECO:0000313" key="2">
    <source>
        <dbReference type="Proteomes" id="UP001642483"/>
    </source>
</evidence>
<keyword evidence="2" id="KW-1185">Reference proteome</keyword>
<dbReference type="Proteomes" id="UP001642483">
    <property type="component" value="Unassembled WGS sequence"/>
</dbReference>
<proteinExistence type="predicted"/>
<evidence type="ECO:0000313" key="1">
    <source>
        <dbReference type="EMBL" id="CAK8687479.1"/>
    </source>
</evidence>
<name>A0ABP0GA07_CLALP</name>
<organism evidence="1 2">
    <name type="scientific">Clavelina lepadiformis</name>
    <name type="common">Light-bulb sea squirt</name>
    <name type="synonym">Ascidia lepadiformis</name>
    <dbReference type="NCBI Taxonomy" id="159417"/>
    <lineage>
        <taxon>Eukaryota</taxon>
        <taxon>Metazoa</taxon>
        <taxon>Chordata</taxon>
        <taxon>Tunicata</taxon>
        <taxon>Ascidiacea</taxon>
        <taxon>Aplousobranchia</taxon>
        <taxon>Clavelinidae</taxon>
        <taxon>Clavelina</taxon>
    </lineage>
</organism>
<comment type="caution">
    <text evidence="1">The sequence shown here is derived from an EMBL/GenBank/DDBJ whole genome shotgun (WGS) entry which is preliminary data.</text>
</comment>